<organism evidence="6 7">
    <name type="scientific">Alistipes timonensis JC136</name>
    <dbReference type="NCBI Taxonomy" id="1033731"/>
    <lineage>
        <taxon>Bacteria</taxon>
        <taxon>Pseudomonadati</taxon>
        <taxon>Bacteroidota</taxon>
        <taxon>Bacteroidia</taxon>
        <taxon>Bacteroidales</taxon>
        <taxon>Rikenellaceae</taxon>
        <taxon>Alistipes</taxon>
    </lineage>
</organism>
<evidence type="ECO:0000256" key="5">
    <source>
        <dbReference type="SAM" id="SignalP"/>
    </source>
</evidence>
<evidence type="ECO:0000313" key="6">
    <source>
        <dbReference type="EMBL" id="SEA08087.1"/>
    </source>
</evidence>
<dbReference type="EMBL" id="FNRI01000001">
    <property type="protein sequence ID" value="SEA08087.1"/>
    <property type="molecule type" value="Genomic_DNA"/>
</dbReference>
<dbReference type="CDD" id="cd00487">
    <property type="entry name" value="Pep_deformylase"/>
    <property type="match status" value="1"/>
</dbReference>
<keyword evidence="4" id="KW-0408">Iron</keyword>
<evidence type="ECO:0000256" key="3">
    <source>
        <dbReference type="ARBA" id="ARBA00022801"/>
    </source>
</evidence>
<dbReference type="NCBIfam" id="TIGR00079">
    <property type="entry name" value="pept_deformyl"/>
    <property type="match status" value="1"/>
</dbReference>
<dbReference type="GO" id="GO:0042586">
    <property type="term" value="F:peptide deformylase activity"/>
    <property type="evidence" value="ECO:0007669"/>
    <property type="project" value="UniProtKB-UniRule"/>
</dbReference>
<dbReference type="Pfam" id="PF01327">
    <property type="entry name" value="Pep_deformylase"/>
    <property type="match status" value="1"/>
</dbReference>
<dbReference type="GO" id="GO:0046872">
    <property type="term" value="F:metal ion binding"/>
    <property type="evidence" value="ECO:0007669"/>
    <property type="project" value="UniProtKB-KW"/>
</dbReference>
<feature type="binding site" evidence="4">
    <location>
        <position position="184"/>
    </location>
    <ligand>
        <name>Fe cation</name>
        <dbReference type="ChEBI" id="CHEBI:24875"/>
    </ligand>
</feature>
<comment type="catalytic activity">
    <reaction evidence="4">
        <text>N-terminal N-formyl-L-methionyl-[peptide] + H2O = N-terminal L-methionyl-[peptide] + formate</text>
        <dbReference type="Rhea" id="RHEA:24420"/>
        <dbReference type="Rhea" id="RHEA-COMP:10639"/>
        <dbReference type="Rhea" id="RHEA-COMP:10640"/>
        <dbReference type="ChEBI" id="CHEBI:15377"/>
        <dbReference type="ChEBI" id="CHEBI:15740"/>
        <dbReference type="ChEBI" id="CHEBI:49298"/>
        <dbReference type="ChEBI" id="CHEBI:64731"/>
        <dbReference type="EC" id="3.5.1.88"/>
    </reaction>
</comment>
<dbReference type="EC" id="3.5.1.88" evidence="4"/>
<comment type="function">
    <text evidence="4">Removes the formyl group from the N-terminal Met of newly synthesized proteins. Requires at least a dipeptide for an efficient rate of reaction. N-terminal L-methionine is a prerequisite for activity but the enzyme has broad specificity at other positions.</text>
</comment>
<keyword evidence="4" id="KW-0648">Protein biosynthesis</keyword>
<dbReference type="SUPFAM" id="SSF56420">
    <property type="entry name" value="Peptide deformylase"/>
    <property type="match status" value="1"/>
</dbReference>
<dbReference type="Proteomes" id="UP000183253">
    <property type="component" value="Unassembled WGS sequence"/>
</dbReference>
<evidence type="ECO:0000313" key="7">
    <source>
        <dbReference type="Proteomes" id="UP000183253"/>
    </source>
</evidence>
<dbReference type="PRINTS" id="PR01576">
    <property type="entry name" value="PDEFORMYLASE"/>
</dbReference>
<dbReference type="PANTHER" id="PTHR10458">
    <property type="entry name" value="PEPTIDE DEFORMYLASE"/>
    <property type="match status" value="1"/>
</dbReference>
<comment type="cofactor">
    <cofactor evidence="4">
        <name>Fe(2+)</name>
        <dbReference type="ChEBI" id="CHEBI:29033"/>
    </cofactor>
    <text evidence="4">Binds 1 Fe(2+) ion.</text>
</comment>
<dbReference type="OrthoDB" id="5493262at2"/>
<name>A0A1H3Y8T4_9BACT</name>
<feature type="chain" id="PRO_5010300010" description="Peptide deformylase" evidence="5">
    <location>
        <begin position="27"/>
        <end position="202"/>
    </location>
</feature>
<proteinExistence type="inferred from homology"/>
<protein>
    <recommendedName>
        <fullName evidence="4">Peptide deformylase</fullName>
        <shortName evidence="4">PDF</shortName>
        <ecNumber evidence="4">3.5.1.88</ecNumber>
    </recommendedName>
    <alternativeName>
        <fullName evidence="4">Polypeptide deformylase</fullName>
    </alternativeName>
</protein>
<keyword evidence="7" id="KW-1185">Reference proteome</keyword>
<feature type="binding site" evidence="4">
    <location>
        <position position="180"/>
    </location>
    <ligand>
        <name>Fe cation</name>
        <dbReference type="ChEBI" id="CHEBI:24875"/>
    </ligand>
</feature>
<evidence type="ECO:0000256" key="1">
    <source>
        <dbReference type="ARBA" id="ARBA00010759"/>
    </source>
</evidence>
<dbReference type="InterPro" id="IPR036821">
    <property type="entry name" value="Peptide_deformylase_sf"/>
</dbReference>
<gene>
    <name evidence="4" type="primary">def</name>
    <name evidence="6" type="ORF">SAMN05444145_101481</name>
</gene>
<dbReference type="AlphaFoldDB" id="A0A1H3Y8T4"/>
<keyword evidence="2 4" id="KW-0479">Metal-binding</keyword>
<evidence type="ECO:0000256" key="2">
    <source>
        <dbReference type="ARBA" id="ARBA00022723"/>
    </source>
</evidence>
<feature type="active site" evidence="4">
    <location>
        <position position="181"/>
    </location>
</feature>
<dbReference type="PANTHER" id="PTHR10458:SF22">
    <property type="entry name" value="PEPTIDE DEFORMYLASE"/>
    <property type="match status" value="1"/>
</dbReference>
<feature type="signal peptide" evidence="5">
    <location>
        <begin position="1"/>
        <end position="26"/>
    </location>
</feature>
<keyword evidence="3 4" id="KW-0378">Hydrolase</keyword>
<dbReference type="Gene3D" id="3.90.45.10">
    <property type="entry name" value="Peptide deformylase"/>
    <property type="match status" value="1"/>
</dbReference>
<comment type="similarity">
    <text evidence="1 4">Belongs to the polypeptide deformylase family.</text>
</comment>
<keyword evidence="5" id="KW-0732">Signal</keyword>
<dbReference type="HAMAP" id="MF_00163">
    <property type="entry name" value="Pep_deformylase"/>
    <property type="match status" value="1"/>
</dbReference>
<sequence>MKTIGKVCLGAAAGLALAGCSQGFSAAERETIRSGGEGIMRVLTVDDRSDSLTLRRKSAPMVEGMERADDYETLRRRMLATVQDPENTGVGIAAPQVGILRRMIAVQRFDKPGEPFEIYLNPKIVEYSAETAPGREGCLSIPDRSGEVKRAQRITLRYRDEQFAERLERISGFTAVIFQHEIDHLDGILYTDRMERELRQEE</sequence>
<dbReference type="InterPro" id="IPR023635">
    <property type="entry name" value="Peptide_deformylase"/>
</dbReference>
<dbReference type="RefSeq" id="WP_026020613.1">
    <property type="nucleotide sequence ID" value="NZ_CAEG01000004.1"/>
</dbReference>
<dbReference type="PROSITE" id="PS51257">
    <property type="entry name" value="PROKAR_LIPOPROTEIN"/>
    <property type="match status" value="1"/>
</dbReference>
<reference evidence="6 7" key="1">
    <citation type="submission" date="2016-10" db="EMBL/GenBank/DDBJ databases">
        <authorList>
            <person name="de Groot N.N."/>
        </authorList>
    </citation>
    <scope>NUCLEOTIDE SEQUENCE [LARGE SCALE GENOMIC DNA]</scope>
    <source>
        <strain evidence="6 7">DSM 25383</strain>
    </source>
</reference>
<dbReference type="STRING" id="1033731.SAMN05444145_101481"/>
<feature type="binding site" evidence="4">
    <location>
        <position position="138"/>
    </location>
    <ligand>
        <name>Fe cation</name>
        <dbReference type="ChEBI" id="CHEBI:24875"/>
    </ligand>
</feature>
<evidence type="ECO:0000256" key="4">
    <source>
        <dbReference type="HAMAP-Rule" id="MF_00163"/>
    </source>
</evidence>
<dbReference type="GO" id="GO:0006412">
    <property type="term" value="P:translation"/>
    <property type="evidence" value="ECO:0007669"/>
    <property type="project" value="UniProtKB-UniRule"/>
</dbReference>
<accession>A0A1H3Y8T4</accession>